<keyword evidence="1 10" id="KW-0813">Transport</keyword>
<reference evidence="11" key="1">
    <citation type="journal article" date="2021" name="PeerJ">
        <title>Extensive microbial diversity within the chicken gut microbiome revealed by metagenomics and culture.</title>
        <authorList>
            <person name="Gilroy R."/>
            <person name="Ravi A."/>
            <person name="Getino M."/>
            <person name="Pursley I."/>
            <person name="Horton D.L."/>
            <person name="Alikhan N.F."/>
            <person name="Baker D."/>
            <person name="Gharbi K."/>
            <person name="Hall N."/>
            <person name="Watson M."/>
            <person name="Adriaenssens E.M."/>
            <person name="Foster-Nyarko E."/>
            <person name="Jarju S."/>
            <person name="Secka A."/>
            <person name="Antonio M."/>
            <person name="Oren A."/>
            <person name="Chaudhuri R.R."/>
            <person name="La Ragione R."/>
            <person name="Hildebrand F."/>
            <person name="Pallen M.J."/>
        </authorList>
    </citation>
    <scope>NUCLEOTIDE SEQUENCE</scope>
    <source>
        <strain evidence="11">Gambia16-554</strain>
    </source>
</reference>
<feature type="modified residue" description="FMN phosphoryl threonine" evidence="10">
    <location>
        <position position="160"/>
    </location>
</feature>
<evidence type="ECO:0000256" key="3">
    <source>
        <dbReference type="ARBA" id="ARBA00022630"/>
    </source>
</evidence>
<comment type="similarity">
    <text evidence="10">Belongs to the NqrB/RnfD family.</text>
</comment>
<evidence type="ECO:0000256" key="1">
    <source>
        <dbReference type="ARBA" id="ARBA00022448"/>
    </source>
</evidence>
<evidence type="ECO:0000256" key="7">
    <source>
        <dbReference type="ARBA" id="ARBA00022982"/>
    </source>
</evidence>
<keyword evidence="9 10" id="KW-0472">Membrane</keyword>
<protein>
    <recommendedName>
        <fullName evidence="10">Ion-translocating oxidoreductase complex subunit D</fullName>
        <ecNumber evidence="10">7.-.-.-</ecNumber>
    </recommendedName>
    <alternativeName>
        <fullName evidence="10">Rnf electron transport complex subunit D</fullName>
    </alternativeName>
</protein>
<dbReference type="GO" id="GO:0022900">
    <property type="term" value="P:electron transport chain"/>
    <property type="evidence" value="ECO:0007669"/>
    <property type="project" value="UniProtKB-UniRule"/>
</dbReference>
<feature type="transmembrane region" description="Helical" evidence="10">
    <location>
        <begin position="223"/>
        <end position="242"/>
    </location>
</feature>
<proteinExistence type="inferred from homology"/>
<keyword evidence="4 10" id="KW-0288">FMN</keyword>
<dbReference type="GO" id="GO:0005886">
    <property type="term" value="C:plasma membrane"/>
    <property type="evidence" value="ECO:0007669"/>
    <property type="project" value="UniProtKB-SubCell"/>
</dbReference>
<feature type="transmembrane region" description="Helical" evidence="10">
    <location>
        <begin position="45"/>
        <end position="62"/>
    </location>
</feature>
<sequence length="334" mass="35545">MSKLIVSPAPHIHGAESTGKIMRDVLIALAPSVLAAVYFYGLRAIMLLAVAVITCVGVEFLIQKYMLRTRVTVTDLSAAVTGVLLALNLPPTAPWWIAVIGSAVAIGVAKMTFGGLGHNIFNPALVGRVFLLISFPVIMTDWTVPASCFRPGIDAVTGATPLALINEGLAQGLTVDQIMAANPSLTYGQMLFARAGGSAGEVSALAVILGFVYLLVRRVIRPHIPVTIVLTVAVMTGIFWLIDPQQYTDPLFNILTGGLLLGSVFMATDYVTSPMTTKGMIIYGIGIGVITVLIRFFGSYPEGVSFAILIMNSIVPLLNKYIKPARFGKEVSHA</sequence>
<dbReference type="GO" id="GO:0055085">
    <property type="term" value="P:transmembrane transport"/>
    <property type="evidence" value="ECO:0007669"/>
    <property type="project" value="InterPro"/>
</dbReference>
<dbReference type="PANTHER" id="PTHR30578">
    <property type="entry name" value="ELECTRON TRANSPORT COMPLEX PROTEIN RNFD"/>
    <property type="match status" value="1"/>
</dbReference>
<evidence type="ECO:0000313" key="12">
    <source>
        <dbReference type="Proteomes" id="UP000824115"/>
    </source>
</evidence>
<dbReference type="EMBL" id="DXAW01000117">
    <property type="protein sequence ID" value="HIZ86199.1"/>
    <property type="molecule type" value="Genomic_DNA"/>
</dbReference>
<dbReference type="AlphaFoldDB" id="A0A9D2GSK3"/>
<feature type="transmembrane region" description="Helical" evidence="10">
    <location>
        <begin position="280"/>
        <end position="298"/>
    </location>
</feature>
<evidence type="ECO:0000256" key="6">
    <source>
        <dbReference type="ARBA" id="ARBA00022967"/>
    </source>
</evidence>
<comment type="caution">
    <text evidence="11">The sequence shown here is derived from an EMBL/GenBank/DDBJ whole genome shotgun (WGS) entry which is preliminary data.</text>
</comment>
<feature type="transmembrane region" description="Helical" evidence="10">
    <location>
        <begin position="120"/>
        <end position="139"/>
    </location>
</feature>
<accession>A0A9D2GSK3</accession>
<keyword evidence="6 10" id="KW-1278">Translocase</keyword>
<dbReference type="EC" id="7.-.-.-" evidence="10"/>
<feature type="transmembrane region" description="Helical" evidence="10">
    <location>
        <begin position="304"/>
        <end position="322"/>
    </location>
</feature>
<comment type="function">
    <text evidence="10">Part of a membrane-bound complex that couples electron transfer with translocation of ions across the membrane.</text>
</comment>
<dbReference type="Proteomes" id="UP000824115">
    <property type="component" value="Unassembled WGS sequence"/>
</dbReference>
<keyword evidence="8 10" id="KW-1133">Transmembrane helix</keyword>
<keyword evidence="5 10" id="KW-0812">Transmembrane</keyword>
<keyword evidence="10" id="KW-1003">Cell membrane</keyword>
<comment type="subcellular location">
    <subcellularLocation>
        <location evidence="10">Cell membrane</location>
        <topology evidence="10">Multi-pass membrane protein</topology>
    </subcellularLocation>
</comment>
<evidence type="ECO:0000256" key="9">
    <source>
        <dbReference type="ARBA" id="ARBA00023136"/>
    </source>
</evidence>
<feature type="transmembrane region" description="Helical" evidence="10">
    <location>
        <begin position="254"/>
        <end position="273"/>
    </location>
</feature>
<keyword evidence="7 10" id="KW-0249">Electron transport</keyword>
<evidence type="ECO:0000256" key="8">
    <source>
        <dbReference type="ARBA" id="ARBA00022989"/>
    </source>
</evidence>
<dbReference type="InterPro" id="IPR011303">
    <property type="entry name" value="RnfD_bac"/>
</dbReference>
<comment type="cofactor">
    <cofactor evidence="10">
        <name>FMN</name>
        <dbReference type="ChEBI" id="CHEBI:58210"/>
    </cofactor>
</comment>
<dbReference type="NCBIfam" id="TIGR01946">
    <property type="entry name" value="rnfD"/>
    <property type="match status" value="1"/>
</dbReference>
<dbReference type="InterPro" id="IPR004338">
    <property type="entry name" value="NqrB/RnfD"/>
</dbReference>
<name>A0A9D2GSK3_9BACT</name>
<dbReference type="PANTHER" id="PTHR30578:SF0">
    <property type="entry name" value="ION-TRANSLOCATING OXIDOREDUCTASE COMPLEX SUBUNIT D"/>
    <property type="match status" value="1"/>
</dbReference>
<feature type="transmembrane region" description="Helical" evidence="10">
    <location>
        <begin position="69"/>
        <end position="87"/>
    </location>
</feature>
<feature type="transmembrane region" description="Helical" evidence="10">
    <location>
        <begin position="191"/>
        <end position="216"/>
    </location>
</feature>
<feature type="transmembrane region" description="Helical" evidence="10">
    <location>
        <begin position="93"/>
        <end position="113"/>
    </location>
</feature>
<gene>
    <name evidence="10" type="primary">rnfD</name>
    <name evidence="11" type="ORF">IAC04_06885</name>
</gene>
<evidence type="ECO:0000256" key="2">
    <source>
        <dbReference type="ARBA" id="ARBA00022553"/>
    </source>
</evidence>
<reference evidence="11" key="2">
    <citation type="submission" date="2021-04" db="EMBL/GenBank/DDBJ databases">
        <authorList>
            <person name="Gilroy R."/>
        </authorList>
    </citation>
    <scope>NUCLEOTIDE SEQUENCE</scope>
    <source>
        <strain evidence="11">Gambia16-554</strain>
    </source>
</reference>
<keyword evidence="2 10" id="KW-0597">Phosphoprotein</keyword>
<evidence type="ECO:0000256" key="5">
    <source>
        <dbReference type="ARBA" id="ARBA00022692"/>
    </source>
</evidence>
<keyword evidence="3 10" id="KW-0285">Flavoprotein</keyword>
<dbReference type="Pfam" id="PF03116">
    <property type="entry name" value="NQR2_RnfD_RnfE"/>
    <property type="match status" value="1"/>
</dbReference>
<organism evidence="11 12">
    <name type="scientific">Candidatus Coprenecus stercoravium</name>
    <dbReference type="NCBI Taxonomy" id="2840735"/>
    <lineage>
        <taxon>Bacteria</taxon>
        <taxon>Pseudomonadati</taxon>
        <taxon>Bacteroidota</taxon>
        <taxon>Bacteroidia</taxon>
        <taxon>Bacteroidales</taxon>
        <taxon>Rikenellaceae</taxon>
        <taxon>Rikenellaceae incertae sedis</taxon>
        <taxon>Candidatus Coprenecus</taxon>
    </lineage>
</organism>
<dbReference type="HAMAP" id="MF_00462">
    <property type="entry name" value="RsxD_RnfD"/>
    <property type="match status" value="1"/>
</dbReference>
<comment type="subunit">
    <text evidence="10">The complex is composed of six subunits: RnfA, RnfB, RnfC, RnfD, RnfE and RnfG.</text>
</comment>
<evidence type="ECO:0000256" key="4">
    <source>
        <dbReference type="ARBA" id="ARBA00022643"/>
    </source>
</evidence>
<evidence type="ECO:0000256" key="10">
    <source>
        <dbReference type="HAMAP-Rule" id="MF_00462"/>
    </source>
</evidence>
<evidence type="ECO:0000313" key="11">
    <source>
        <dbReference type="EMBL" id="HIZ86199.1"/>
    </source>
</evidence>